<dbReference type="EMBL" id="LAZR01061135">
    <property type="protein sequence ID" value="KKK64194.1"/>
    <property type="molecule type" value="Genomic_DNA"/>
</dbReference>
<name>A0A0F8ZCF9_9ZZZZ</name>
<comment type="caution">
    <text evidence="1">The sequence shown here is derived from an EMBL/GenBank/DDBJ whole genome shotgun (WGS) entry which is preliminary data.</text>
</comment>
<dbReference type="AlphaFoldDB" id="A0A0F8ZCF9"/>
<sequence length="64" mass="7065">MRVANLGTVWSARARLFNSAGKLVGTCTDTPNAIAKAFMELHKATSVKESYSDTAINRTEYRSR</sequence>
<protein>
    <submittedName>
        <fullName evidence="1">Uncharacterized protein</fullName>
    </submittedName>
</protein>
<evidence type="ECO:0000313" key="1">
    <source>
        <dbReference type="EMBL" id="KKK64194.1"/>
    </source>
</evidence>
<proteinExistence type="predicted"/>
<accession>A0A0F8ZCF9</accession>
<reference evidence="1" key="1">
    <citation type="journal article" date="2015" name="Nature">
        <title>Complex archaea that bridge the gap between prokaryotes and eukaryotes.</title>
        <authorList>
            <person name="Spang A."/>
            <person name="Saw J.H."/>
            <person name="Jorgensen S.L."/>
            <person name="Zaremba-Niedzwiedzka K."/>
            <person name="Martijn J."/>
            <person name="Lind A.E."/>
            <person name="van Eijk R."/>
            <person name="Schleper C."/>
            <person name="Guy L."/>
            <person name="Ettema T.J."/>
        </authorList>
    </citation>
    <scope>NUCLEOTIDE SEQUENCE</scope>
</reference>
<organism evidence="1">
    <name type="scientific">marine sediment metagenome</name>
    <dbReference type="NCBI Taxonomy" id="412755"/>
    <lineage>
        <taxon>unclassified sequences</taxon>
        <taxon>metagenomes</taxon>
        <taxon>ecological metagenomes</taxon>
    </lineage>
</organism>
<gene>
    <name evidence="1" type="ORF">LCGC14_2986720</name>
</gene>
<feature type="non-terminal residue" evidence="1">
    <location>
        <position position="64"/>
    </location>
</feature>